<comment type="similarity">
    <text evidence="2">Belongs to the autoinducer-2 exporter (AI-2E) (TC 2.A.86) family.</text>
</comment>
<evidence type="ECO:0000256" key="4">
    <source>
        <dbReference type="ARBA" id="ARBA00022989"/>
    </source>
</evidence>
<feature type="transmembrane region" description="Helical" evidence="6">
    <location>
        <begin position="74"/>
        <end position="97"/>
    </location>
</feature>
<evidence type="ECO:0000256" key="2">
    <source>
        <dbReference type="ARBA" id="ARBA00009773"/>
    </source>
</evidence>
<accession>A0A9D1LXT6</accession>
<proteinExistence type="inferred from homology"/>
<evidence type="ECO:0000313" key="8">
    <source>
        <dbReference type="Proteomes" id="UP000824118"/>
    </source>
</evidence>
<dbReference type="InterPro" id="IPR002549">
    <property type="entry name" value="AI-2E-like"/>
</dbReference>
<feature type="transmembrane region" description="Helical" evidence="6">
    <location>
        <begin position="220"/>
        <end position="243"/>
    </location>
</feature>
<dbReference type="PANTHER" id="PTHR21716:SF68">
    <property type="entry name" value="TRANSPORT PROTEIN YTVI-RELATED"/>
    <property type="match status" value="1"/>
</dbReference>
<evidence type="ECO:0000256" key="1">
    <source>
        <dbReference type="ARBA" id="ARBA00004141"/>
    </source>
</evidence>
<comment type="caution">
    <text evidence="7">The sequence shown here is derived from an EMBL/GenBank/DDBJ whole genome shotgun (WGS) entry which is preliminary data.</text>
</comment>
<evidence type="ECO:0000256" key="3">
    <source>
        <dbReference type="ARBA" id="ARBA00022692"/>
    </source>
</evidence>
<evidence type="ECO:0000313" key="7">
    <source>
        <dbReference type="EMBL" id="HIU49951.1"/>
    </source>
</evidence>
<dbReference type="GO" id="GO:0016020">
    <property type="term" value="C:membrane"/>
    <property type="evidence" value="ECO:0007669"/>
    <property type="project" value="UniProtKB-SubCell"/>
</dbReference>
<dbReference type="Proteomes" id="UP000824118">
    <property type="component" value="Unassembled WGS sequence"/>
</dbReference>
<reference evidence="7" key="1">
    <citation type="submission" date="2020-10" db="EMBL/GenBank/DDBJ databases">
        <authorList>
            <person name="Gilroy R."/>
        </authorList>
    </citation>
    <scope>NUCLEOTIDE SEQUENCE</scope>
    <source>
        <strain evidence="7">ChiGjej1B1-1684</strain>
    </source>
</reference>
<reference evidence="7" key="2">
    <citation type="journal article" date="2021" name="PeerJ">
        <title>Extensive microbial diversity within the chicken gut microbiome revealed by metagenomics and culture.</title>
        <authorList>
            <person name="Gilroy R."/>
            <person name="Ravi A."/>
            <person name="Getino M."/>
            <person name="Pursley I."/>
            <person name="Horton D.L."/>
            <person name="Alikhan N.F."/>
            <person name="Baker D."/>
            <person name="Gharbi K."/>
            <person name="Hall N."/>
            <person name="Watson M."/>
            <person name="Adriaenssens E.M."/>
            <person name="Foster-Nyarko E."/>
            <person name="Jarju S."/>
            <person name="Secka A."/>
            <person name="Antonio M."/>
            <person name="Oren A."/>
            <person name="Chaudhuri R.R."/>
            <person name="La Ragione R."/>
            <person name="Hildebrand F."/>
            <person name="Pallen M.J."/>
        </authorList>
    </citation>
    <scope>NUCLEOTIDE SEQUENCE</scope>
    <source>
        <strain evidence="7">ChiGjej1B1-1684</strain>
    </source>
</reference>
<evidence type="ECO:0000256" key="5">
    <source>
        <dbReference type="ARBA" id="ARBA00023136"/>
    </source>
</evidence>
<dbReference type="GO" id="GO:0055085">
    <property type="term" value="P:transmembrane transport"/>
    <property type="evidence" value="ECO:0007669"/>
    <property type="project" value="TreeGrafter"/>
</dbReference>
<name>A0A9D1LXT6_9FIRM</name>
<keyword evidence="4 6" id="KW-1133">Transmembrane helix</keyword>
<feature type="transmembrane region" description="Helical" evidence="6">
    <location>
        <begin position="327"/>
        <end position="348"/>
    </location>
</feature>
<sequence length="364" mass="41720">MRYSFVYRIKNSFFYERFAPAVKFTIIYTVLFLLFVWTFPCTAPFFIGFVFAAIMQPVYRFLKNKLKFLGGFSAAVITAIIFLSVVGLLIWVIISLVQEIFDIINFLQEENYIDRFMEWYNGIFTSEFLQRNMNNVMDSAGRAVEAASAAYGYIANLFTVIPIVFMGFLASILSTYHFTHDFEKLKKGSKNILPPKSEKIVATLFGEGGRMMKSFFKSYMIIYLVTFLETLFIFFVLGIKYAFLFAVLSGVADIIPILGPGLIYLPLAAVNLITGNYFVAGALFVSWLLISIIREIAEPKIVSVSLKIHPLLGMAAVFLSLQLKSFWVFLFFTFYFLLYKLLVMLDLLKSPFYENNHKEGKSDE</sequence>
<comment type="subcellular location">
    <subcellularLocation>
        <location evidence="1">Membrane</location>
        <topology evidence="1">Multi-pass membrane protein</topology>
    </subcellularLocation>
</comment>
<gene>
    <name evidence="7" type="ORF">IAD22_02925</name>
</gene>
<dbReference type="EMBL" id="DVNG01000038">
    <property type="protein sequence ID" value="HIU49951.1"/>
    <property type="molecule type" value="Genomic_DNA"/>
</dbReference>
<evidence type="ECO:0000256" key="6">
    <source>
        <dbReference type="SAM" id="Phobius"/>
    </source>
</evidence>
<keyword evidence="5 6" id="KW-0472">Membrane</keyword>
<organism evidence="7 8">
    <name type="scientific">Candidatus Limousia pullorum</name>
    <dbReference type="NCBI Taxonomy" id="2840860"/>
    <lineage>
        <taxon>Bacteria</taxon>
        <taxon>Bacillati</taxon>
        <taxon>Bacillota</taxon>
        <taxon>Clostridia</taxon>
        <taxon>Eubacteriales</taxon>
        <taxon>Oscillospiraceae</taxon>
        <taxon>Oscillospiraceae incertae sedis</taxon>
        <taxon>Candidatus Limousia</taxon>
    </lineage>
</organism>
<protein>
    <submittedName>
        <fullName evidence="7">AI-2E family transporter</fullName>
    </submittedName>
</protein>
<dbReference type="Pfam" id="PF01594">
    <property type="entry name" value="AI-2E_transport"/>
    <property type="match status" value="1"/>
</dbReference>
<feature type="transmembrane region" description="Helical" evidence="6">
    <location>
        <begin position="263"/>
        <end position="289"/>
    </location>
</feature>
<dbReference type="PANTHER" id="PTHR21716">
    <property type="entry name" value="TRANSMEMBRANE PROTEIN"/>
    <property type="match status" value="1"/>
</dbReference>
<feature type="transmembrane region" description="Helical" evidence="6">
    <location>
        <begin position="153"/>
        <end position="178"/>
    </location>
</feature>
<dbReference type="AlphaFoldDB" id="A0A9D1LXT6"/>
<keyword evidence="3 6" id="KW-0812">Transmembrane</keyword>